<evidence type="ECO:0000256" key="1">
    <source>
        <dbReference type="ARBA" id="ARBA00006987"/>
    </source>
</evidence>
<keyword evidence="2" id="KW-0732">Signal</keyword>
<organism evidence="3 4">
    <name type="scientific">Hydrogenophaga laconesensis</name>
    <dbReference type="NCBI Taxonomy" id="1805971"/>
    <lineage>
        <taxon>Bacteria</taxon>
        <taxon>Pseudomonadati</taxon>
        <taxon>Pseudomonadota</taxon>
        <taxon>Betaproteobacteria</taxon>
        <taxon>Burkholderiales</taxon>
        <taxon>Comamonadaceae</taxon>
        <taxon>Hydrogenophaga</taxon>
    </lineage>
</organism>
<dbReference type="EMBL" id="JAVDWE010000005">
    <property type="protein sequence ID" value="MDR7094590.1"/>
    <property type="molecule type" value="Genomic_DNA"/>
</dbReference>
<evidence type="ECO:0000313" key="4">
    <source>
        <dbReference type="Proteomes" id="UP001265550"/>
    </source>
</evidence>
<dbReference type="SUPFAM" id="SSF53850">
    <property type="entry name" value="Periplasmic binding protein-like II"/>
    <property type="match status" value="1"/>
</dbReference>
<dbReference type="InterPro" id="IPR042100">
    <property type="entry name" value="Bug_dom1"/>
</dbReference>
<keyword evidence="3" id="KW-0675">Receptor</keyword>
<reference evidence="3 4" key="1">
    <citation type="submission" date="2023-07" db="EMBL/GenBank/DDBJ databases">
        <title>Sorghum-associated microbial communities from plants grown in Nebraska, USA.</title>
        <authorList>
            <person name="Schachtman D."/>
        </authorList>
    </citation>
    <scope>NUCLEOTIDE SEQUENCE [LARGE SCALE GENOMIC DNA]</scope>
    <source>
        <strain evidence="3 4">BE240</strain>
    </source>
</reference>
<dbReference type="InterPro" id="IPR005064">
    <property type="entry name" value="BUG"/>
</dbReference>
<protein>
    <submittedName>
        <fullName evidence="3">Tripartite-type tricarboxylate transporter receptor subunit TctC</fullName>
    </submittedName>
</protein>
<proteinExistence type="inferred from homology"/>
<accession>A0ABU1VB16</accession>
<dbReference type="Gene3D" id="3.40.190.150">
    <property type="entry name" value="Bordetella uptake gene, domain 1"/>
    <property type="match status" value="1"/>
</dbReference>
<keyword evidence="4" id="KW-1185">Reference proteome</keyword>
<evidence type="ECO:0000256" key="2">
    <source>
        <dbReference type="SAM" id="SignalP"/>
    </source>
</evidence>
<feature type="signal peptide" evidence="2">
    <location>
        <begin position="1"/>
        <end position="30"/>
    </location>
</feature>
<gene>
    <name evidence="3" type="ORF">J2X09_002331</name>
</gene>
<sequence>MNSLQTLPRRAALACALALGCAWAAAPALAQDNYPTRPIKMLLGYPAGSGIDAAARQLARQIELLAGQPVVVDNKPGALGNIAASAVAAAAGDPYTILFTPNSTHAANTHLFKKLPFDPVADFTPVSSVATLGFVMVTNPRLTTEKSVSELLASIRKDPTRYSFGSGNATGLVAGSMFKKMASVDILSVPYKGVPPAMNDLMGGRIHMVFADATLAIPQARGGSVRALAVTGRERMAALPDVPTMEEAGLPGYDLTAWFAVFMPARVPAAAVDKLNGYIHTISRQPQYVEFMRGIGAEPQASTPAQLLQRVKTDTQAWGKLVEMAGITPE</sequence>
<name>A0ABU1VB16_9BURK</name>
<comment type="similarity">
    <text evidence="1">Belongs to the UPF0065 (bug) family.</text>
</comment>
<dbReference type="PANTHER" id="PTHR42928">
    <property type="entry name" value="TRICARBOXYLATE-BINDING PROTEIN"/>
    <property type="match status" value="1"/>
</dbReference>
<dbReference type="Pfam" id="PF03401">
    <property type="entry name" value="TctC"/>
    <property type="match status" value="1"/>
</dbReference>
<comment type="caution">
    <text evidence="3">The sequence shown here is derived from an EMBL/GenBank/DDBJ whole genome shotgun (WGS) entry which is preliminary data.</text>
</comment>
<dbReference type="RefSeq" id="WP_204733582.1">
    <property type="nucleotide sequence ID" value="NZ_JAVDWE010000005.1"/>
</dbReference>
<dbReference type="Proteomes" id="UP001265550">
    <property type="component" value="Unassembled WGS sequence"/>
</dbReference>
<dbReference type="PIRSF" id="PIRSF017082">
    <property type="entry name" value="YflP"/>
    <property type="match status" value="1"/>
</dbReference>
<feature type="chain" id="PRO_5045095771" evidence="2">
    <location>
        <begin position="31"/>
        <end position="330"/>
    </location>
</feature>
<dbReference type="PANTHER" id="PTHR42928:SF5">
    <property type="entry name" value="BLR1237 PROTEIN"/>
    <property type="match status" value="1"/>
</dbReference>
<dbReference type="Gene3D" id="3.40.190.10">
    <property type="entry name" value="Periplasmic binding protein-like II"/>
    <property type="match status" value="1"/>
</dbReference>
<evidence type="ECO:0000313" key="3">
    <source>
        <dbReference type="EMBL" id="MDR7094590.1"/>
    </source>
</evidence>